<evidence type="ECO:0000313" key="10">
    <source>
        <dbReference type="EMBL" id="MCT7374365.1"/>
    </source>
</evidence>
<name>A0ABT2LIH1_9HYPH</name>
<dbReference type="PIRSF" id="PIRSF000876">
    <property type="entry name" value="RR_chemtxs_CheB"/>
    <property type="match status" value="1"/>
</dbReference>
<organism evidence="10 11">
    <name type="scientific">Chelativorans salis</name>
    <dbReference type="NCBI Taxonomy" id="2978478"/>
    <lineage>
        <taxon>Bacteria</taxon>
        <taxon>Pseudomonadati</taxon>
        <taxon>Pseudomonadota</taxon>
        <taxon>Alphaproteobacteria</taxon>
        <taxon>Hyphomicrobiales</taxon>
        <taxon>Phyllobacteriaceae</taxon>
        <taxon>Chelativorans</taxon>
    </lineage>
</organism>
<keyword evidence="3 5" id="KW-0378">Hydrolase</keyword>
<dbReference type="InterPro" id="IPR011006">
    <property type="entry name" value="CheY-like_superfamily"/>
</dbReference>
<dbReference type="HAMAP" id="MF_00099">
    <property type="entry name" value="CheB_chemtxs"/>
    <property type="match status" value="1"/>
</dbReference>
<comment type="catalytic activity">
    <reaction evidence="4 5">
        <text>[protein]-L-glutamate 5-O-methyl ester + H2O = L-glutamyl-[protein] + methanol + H(+)</text>
        <dbReference type="Rhea" id="RHEA:23236"/>
        <dbReference type="Rhea" id="RHEA-COMP:10208"/>
        <dbReference type="Rhea" id="RHEA-COMP:10311"/>
        <dbReference type="ChEBI" id="CHEBI:15377"/>
        <dbReference type="ChEBI" id="CHEBI:15378"/>
        <dbReference type="ChEBI" id="CHEBI:17790"/>
        <dbReference type="ChEBI" id="CHEBI:29973"/>
        <dbReference type="ChEBI" id="CHEBI:82795"/>
        <dbReference type="EC" id="3.1.1.61"/>
    </reaction>
</comment>
<evidence type="ECO:0000256" key="3">
    <source>
        <dbReference type="ARBA" id="ARBA00022801"/>
    </source>
</evidence>
<dbReference type="Gene3D" id="3.40.50.2300">
    <property type="match status" value="1"/>
</dbReference>
<dbReference type="InterPro" id="IPR008248">
    <property type="entry name" value="CheB-like"/>
</dbReference>
<dbReference type="CDD" id="cd16432">
    <property type="entry name" value="CheB_Rec"/>
    <property type="match status" value="1"/>
</dbReference>
<keyword evidence="2 5" id="KW-0145">Chemotaxis</keyword>
<comment type="caution">
    <text evidence="5 7">Lacks conserved residue(s) required for the propagation of feature annotation.</text>
</comment>
<dbReference type="Pfam" id="PF01339">
    <property type="entry name" value="CheB_methylest"/>
    <property type="match status" value="1"/>
</dbReference>
<evidence type="ECO:0000256" key="7">
    <source>
        <dbReference type="PROSITE-ProRule" id="PRU00169"/>
    </source>
</evidence>
<feature type="active site" evidence="5 6">
    <location>
        <position position="285"/>
    </location>
</feature>
<sequence>MVRILVAARSANLQALVQKAIQSDGEAQLAGFARSGAEAVRMAKELRPDVIAMGLRLENPHAATVVKEVMIEAPAPIVMVAHDAGPELGSLSVDALSAGALAVIPAPLETDDPLDEASTRKFLATLKAMSQVKVVRRWRDRSNRRREVPAIPNPASARIVGIIASTGGPAALQSILKSIPTGFPAPILVVQHISEGFIDGVAASLDAIVPLKVKVAEDGELLRPGTVYFAPDNRQLGPASRSRVGVKEAPPVNGFRPSGTYLLDSIAHVFGSESLAVILTGMGSDGIEGLRTIRNARGMAIAQDEASSVVFGMPKAAIDSGHVDLVLPLGKIAPEIRRLAGGEAGAPASQQSY</sequence>
<dbReference type="SUPFAM" id="SSF52738">
    <property type="entry name" value="Methylesterase CheB, C-terminal domain"/>
    <property type="match status" value="1"/>
</dbReference>
<dbReference type="InterPro" id="IPR035909">
    <property type="entry name" value="CheB_C"/>
</dbReference>
<dbReference type="SUPFAM" id="SSF52172">
    <property type="entry name" value="CheY-like"/>
    <property type="match status" value="1"/>
</dbReference>
<keyword evidence="11" id="KW-1185">Reference proteome</keyword>
<dbReference type="PROSITE" id="PS50122">
    <property type="entry name" value="CHEB"/>
    <property type="match status" value="1"/>
</dbReference>
<comment type="subcellular location">
    <subcellularLocation>
        <location evidence="5">Cytoplasm</location>
    </subcellularLocation>
</comment>
<evidence type="ECO:0000313" key="11">
    <source>
        <dbReference type="Proteomes" id="UP001320831"/>
    </source>
</evidence>
<reference evidence="10 11" key="1">
    <citation type="submission" date="2022-09" db="EMBL/GenBank/DDBJ databases">
        <title>Chelativorans salina sp. nov., a novel slightly halophilic bacterium isolated from a saline lake sediment enrichment.</title>
        <authorList>
            <person name="Gao L."/>
            <person name="Fang B.-Z."/>
            <person name="Li W.-J."/>
        </authorList>
    </citation>
    <scope>NUCLEOTIDE SEQUENCE [LARGE SCALE GENOMIC DNA]</scope>
    <source>
        <strain evidence="10 11">EGI FJ00035</strain>
    </source>
</reference>
<feature type="active site" evidence="5 6">
    <location>
        <position position="192"/>
    </location>
</feature>
<feature type="domain" description="CheB-type methylesterase" evidence="9">
    <location>
        <begin position="154"/>
        <end position="336"/>
    </location>
</feature>
<protein>
    <recommendedName>
        <fullName evidence="5">Protein-glutamate methylesterase/protein-glutamine glutaminase</fullName>
        <ecNumber evidence="5">3.1.1.61</ecNumber>
        <ecNumber evidence="5">3.5.1.44</ecNumber>
    </recommendedName>
</protein>
<dbReference type="PANTHER" id="PTHR42872">
    <property type="entry name" value="PROTEIN-GLUTAMATE METHYLESTERASE/PROTEIN-GLUTAMINE GLUTAMINASE"/>
    <property type="match status" value="1"/>
</dbReference>
<evidence type="ECO:0000256" key="2">
    <source>
        <dbReference type="ARBA" id="ARBA00022500"/>
    </source>
</evidence>
<gene>
    <name evidence="5" type="primary">cheB</name>
    <name evidence="10" type="ORF">N5A92_04880</name>
</gene>
<evidence type="ECO:0000256" key="4">
    <source>
        <dbReference type="ARBA" id="ARBA00048267"/>
    </source>
</evidence>
<evidence type="ECO:0000259" key="9">
    <source>
        <dbReference type="PROSITE" id="PS50122"/>
    </source>
</evidence>
<dbReference type="PROSITE" id="PS50110">
    <property type="entry name" value="RESPONSE_REGULATORY"/>
    <property type="match status" value="1"/>
</dbReference>
<comment type="function">
    <text evidence="5">Involved in chemotaxis. Part of a chemotaxis signal transduction system that modulates chemotaxis in response to various stimuli. Catalyzes the demethylation of specific methylglutamate residues introduced into the chemoreceptors (methyl-accepting chemotaxis proteins or MCP) by CheR. Also mediates the irreversible deamidation of specific glutamine residues to glutamic acid.</text>
</comment>
<dbReference type="PANTHER" id="PTHR42872:SF6">
    <property type="entry name" value="PROTEIN-GLUTAMATE METHYLESTERASE_PROTEIN-GLUTAMINE GLUTAMINASE"/>
    <property type="match status" value="1"/>
</dbReference>
<evidence type="ECO:0000256" key="6">
    <source>
        <dbReference type="PROSITE-ProRule" id="PRU00050"/>
    </source>
</evidence>
<keyword evidence="1 5" id="KW-0963">Cytoplasm</keyword>
<evidence type="ECO:0000256" key="1">
    <source>
        <dbReference type="ARBA" id="ARBA00022490"/>
    </source>
</evidence>
<dbReference type="EMBL" id="JAOCZP010000001">
    <property type="protein sequence ID" value="MCT7374365.1"/>
    <property type="molecule type" value="Genomic_DNA"/>
</dbReference>
<dbReference type="RefSeq" id="WP_260900752.1">
    <property type="nucleotide sequence ID" value="NZ_JAOCZP010000001.1"/>
</dbReference>
<dbReference type="InterPro" id="IPR000673">
    <property type="entry name" value="Sig_transdc_resp-reg_Me-estase"/>
</dbReference>
<feature type="domain" description="Response regulatory" evidence="8">
    <location>
        <begin position="3"/>
        <end position="121"/>
    </location>
</feature>
<evidence type="ECO:0000256" key="5">
    <source>
        <dbReference type="HAMAP-Rule" id="MF_00099"/>
    </source>
</evidence>
<dbReference type="Proteomes" id="UP001320831">
    <property type="component" value="Unassembled WGS sequence"/>
</dbReference>
<accession>A0ABT2LIH1</accession>
<comment type="domain">
    <text evidence="5">Contains a C-terminal catalytic domain, and an N-terminal region which modulates catalytic activity.</text>
</comment>
<evidence type="ECO:0000259" key="8">
    <source>
        <dbReference type="PROSITE" id="PS50110"/>
    </source>
</evidence>
<feature type="active site" evidence="5 6">
    <location>
        <position position="165"/>
    </location>
</feature>
<dbReference type="EC" id="3.1.1.61" evidence="5"/>
<dbReference type="EC" id="3.5.1.44" evidence="5"/>
<proteinExistence type="inferred from homology"/>
<comment type="similarity">
    <text evidence="5">Belongs to the CheB family.</text>
</comment>
<comment type="caution">
    <text evidence="10">The sequence shown here is derived from an EMBL/GenBank/DDBJ whole genome shotgun (WGS) entry which is preliminary data.</text>
</comment>
<dbReference type="Gene3D" id="3.40.50.180">
    <property type="entry name" value="Methylesterase CheB, C-terminal domain"/>
    <property type="match status" value="1"/>
</dbReference>
<comment type="catalytic activity">
    <reaction evidence="5">
        <text>L-glutaminyl-[protein] + H2O = L-glutamyl-[protein] + NH4(+)</text>
        <dbReference type="Rhea" id="RHEA:16441"/>
        <dbReference type="Rhea" id="RHEA-COMP:10207"/>
        <dbReference type="Rhea" id="RHEA-COMP:10208"/>
        <dbReference type="ChEBI" id="CHEBI:15377"/>
        <dbReference type="ChEBI" id="CHEBI:28938"/>
        <dbReference type="ChEBI" id="CHEBI:29973"/>
        <dbReference type="ChEBI" id="CHEBI:30011"/>
        <dbReference type="EC" id="3.5.1.44"/>
    </reaction>
</comment>
<dbReference type="InterPro" id="IPR001789">
    <property type="entry name" value="Sig_transdc_resp-reg_receiver"/>
</dbReference>